<evidence type="ECO:0000259" key="8">
    <source>
        <dbReference type="PROSITE" id="PS51515"/>
    </source>
</evidence>
<evidence type="ECO:0000256" key="6">
    <source>
        <dbReference type="RuleBase" id="RU367087"/>
    </source>
</evidence>
<name>A0A9W8AX81_9FUNG</name>
<dbReference type="AlphaFoldDB" id="A0A9W8AX81"/>
<evidence type="ECO:0000256" key="4">
    <source>
        <dbReference type="ARBA" id="ARBA00022691"/>
    </source>
</evidence>
<dbReference type="PANTHER" id="PTHR12315">
    <property type="entry name" value="BICOID-INTERACTING PROTEIN RELATED"/>
    <property type="match status" value="1"/>
</dbReference>
<evidence type="ECO:0000313" key="10">
    <source>
        <dbReference type="Proteomes" id="UP001150925"/>
    </source>
</evidence>
<accession>A0A9W8AX81</accession>
<keyword evidence="3 6" id="KW-0808">Transferase</keyword>
<protein>
    <recommendedName>
        <fullName evidence="6">RNA methyltransferase</fullName>
        <ecNumber evidence="6">2.1.1.-</ecNumber>
    </recommendedName>
</protein>
<dbReference type="InterPro" id="IPR010675">
    <property type="entry name" value="Bin3_C"/>
</dbReference>
<evidence type="ECO:0000313" key="9">
    <source>
        <dbReference type="EMBL" id="KAJ1967330.1"/>
    </source>
</evidence>
<evidence type="ECO:0000256" key="1">
    <source>
        <dbReference type="ARBA" id="ARBA00008361"/>
    </source>
</evidence>
<feature type="compositionally biased region" description="Polar residues" evidence="7">
    <location>
        <begin position="16"/>
        <end position="45"/>
    </location>
</feature>
<keyword evidence="10" id="KW-1185">Reference proteome</keyword>
<dbReference type="Proteomes" id="UP001150925">
    <property type="component" value="Unassembled WGS sequence"/>
</dbReference>
<sequence length="366" mass="41446">MSEPTPIRKRTYLVSPVTSSKALQGENEPTPQQSVNDTLATTTNEWPVPKRPRTTPPSPTFTVGKATPEKTKRPSSLVSTPKDNSKPLSSLIHGNYSNYYGYRHQGDATHGRELDPRLMTLEPDWVTGKRVLDIGCNAGFVTTSLALNFHPLWAVGVDIDENLVQKAKRHLNFVYSLQPPHELTDGQPPVTGSYFPISMPLLYGNIPVFHESQVPTRYHHLPSANNAEIPLRFPSNVFFHAADWVKDTPKSLPPTYDLILALSITKWIHLNQADEGLGRFFAKVFQQLAPGGRFILEPQPFRTYYNTARKYTAMRNVYQSIKLKPEEFPKYLLETVGFQSVTVLHEPRQDQDNGFDRPIYMFTKAQ</sequence>
<dbReference type="Pfam" id="PF06859">
    <property type="entry name" value="Bin3"/>
    <property type="match status" value="1"/>
</dbReference>
<dbReference type="GO" id="GO:0008171">
    <property type="term" value="F:O-methyltransferase activity"/>
    <property type="evidence" value="ECO:0007669"/>
    <property type="project" value="UniProtKB-UniRule"/>
</dbReference>
<feature type="region of interest" description="Disordered" evidence="7">
    <location>
        <begin position="1"/>
        <end position="90"/>
    </location>
</feature>
<evidence type="ECO:0000256" key="3">
    <source>
        <dbReference type="ARBA" id="ARBA00022679"/>
    </source>
</evidence>
<evidence type="ECO:0000256" key="5">
    <source>
        <dbReference type="PROSITE-ProRule" id="PRU00848"/>
    </source>
</evidence>
<reference evidence="9" key="1">
    <citation type="submission" date="2022-07" db="EMBL/GenBank/DDBJ databases">
        <title>Phylogenomic reconstructions and comparative analyses of Kickxellomycotina fungi.</title>
        <authorList>
            <person name="Reynolds N.K."/>
            <person name="Stajich J.E."/>
            <person name="Barry K."/>
            <person name="Grigoriev I.V."/>
            <person name="Crous P."/>
            <person name="Smith M.E."/>
        </authorList>
    </citation>
    <scope>NUCLEOTIDE SEQUENCE</scope>
    <source>
        <strain evidence="9">RSA 1196</strain>
    </source>
</reference>
<dbReference type="EMBL" id="JANBPY010000355">
    <property type="protein sequence ID" value="KAJ1967330.1"/>
    <property type="molecule type" value="Genomic_DNA"/>
</dbReference>
<keyword evidence="2 6" id="KW-0489">Methyltransferase</keyword>
<dbReference type="OrthoDB" id="540004at2759"/>
<evidence type="ECO:0000256" key="7">
    <source>
        <dbReference type="SAM" id="MobiDB-lite"/>
    </source>
</evidence>
<dbReference type="PANTHER" id="PTHR12315:SF0">
    <property type="entry name" value="7SK SNRNA METHYLPHOSPHATE CAPPING ENZYME"/>
    <property type="match status" value="1"/>
</dbReference>
<dbReference type="GO" id="GO:0008173">
    <property type="term" value="F:RNA methyltransferase activity"/>
    <property type="evidence" value="ECO:0007669"/>
    <property type="project" value="UniProtKB-UniRule"/>
</dbReference>
<proteinExistence type="inferred from homology"/>
<dbReference type="GO" id="GO:0032259">
    <property type="term" value="P:methylation"/>
    <property type="evidence" value="ECO:0007669"/>
    <property type="project" value="UniProtKB-KW"/>
</dbReference>
<comment type="similarity">
    <text evidence="1 6">Belongs to the methyltransferase superfamily.</text>
</comment>
<dbReference type="InterPro" id="IPR024160">
    <property type="entry name" value="BIN3_SAM-bd_dom"/>
</dbReference>
<dbReference type="GO" id="GO:0040031">
    <property type="term" value="P:snRNA modification"/>
    <property type="evidence" value="ECO:0007669"/>
    <property type="project" value="TreeGrafter"/>
</dbReference>
<dbReference type="CDD" id="cd02440">
    <property type="entry name" value="AdoMet_MTases"/>
    <property type="match status" value="1"/>
</dbReference>
<gene>
    <name evidence="9" type="ORF">IWQ62_001931</name>
</gene>
<dbReference type="InterPro" id="IPR039772">
    <property type="entry name" value="Bin3-like"/>
</dbReference>
<dbReference type="SUPFAM" id="SSF53335">
    <property type="entry name" value="S-adenosyl-L-methionine-dependent methyltransferases"/>
    <property type="match status" value="1"/>
</dbReference>
<dbReference type="EC" id="2.1.1.-" evidence="6"/>
<keyword evidence="4 5" id="KW-0949">S-adenosyl-L-methionine</keyword>
<organism evidence="9 10">
    <name type="scientific">Dispira parvispora</name>
    <dbReference type="NCBI Taxonomy" id="1520584"/>
    <lineage>
        <taxon>Eukaryota</taxon>
        <taxon>Fungi</taxon>
        <taxon>Fungi incertae sedis</taxon>
        <taxon>Zoopagomycota</taxon>
        <taxon>Kickxellomycotina</taxon>
        <taxon>Dimargaritomycetes</taxon>
        <taxon>Dimargaritales</taxon>
        <taxon>Dimargaritaceae</taxon>
        <taxon>Dispira</taxon>
    </lineage>
</organism>
<dbReference type="InterPro" id="IPR029063">
    <property type="entry name" value="SAM-dependent_MTases_sf"/>
</dbReference>
<dbReference type="Gene3D" id="3.40.50.150">
    <property type="entry name" value="Vaccinia Virus protein VP39"/>
    <property type="match status" value="1"/>
</dbReference>
<dbReference type="PROSITE" id="PS51515">
    <property type="entry name" value="BIN3_SAM"/>
    <property type="match status" value="1"/>
</dbReference>
<evidence type="ECO:0000256" key="2">
    <source>
        <dbReference type="ARBA" id="ARBA00022603"/>
    </source>
</evidence>
<feature type="compositionally biased region" description="Polar residues" evidence="7">
    <location>
        <begin position="74"/>
        <end position="88"/>
    </location>
</feature>
<feature type="domain" description="Bin3-type SAM" evidence="8">
    <location>
        <begin position="115"/>
        <end position="366"/>
    </location>
</feature>
<dbReference type="GO" id="GO:0017069">
    <property type="term" value="F:snRNA binding"/>
    <property type="evidence" value="ECO:0007669"/>
    <property type="project" value="TreeGrafter"/>
</dbReference>
<comment type="caution">
    <text evidence="9">The sequence shown here is derived from an EMBL/GenBank/DDBJ whole genome shotgun (WGS) entry which is preliminary data.</text>
</comment>